<protein>
    <submittedName>
        <fullName evidence="4">NARG2_C domain-containing protein</fullName>
    </submittedName>
</protein>
<gene>
    <name evidence="2" type="ORF">HNAJ_LOCUS1221</name>
</gene>
<dbReference type="WBParaSite" id="HNAJ_0000122101-mRNA-1">
    <property type="protein sequence ID" value="HNAJ_0000122101-mRNA-1"/>
    <property type="gene ID" value="HNAJ_0000122101"/>
</dbReference>
<evidence type="ECO:0000313" key="2">
    <source>
        <dbReference type="EMBL" id="VDN97080.1"/>
    </source>
</evidence>
<dbReference type="OrthoDB" id="6273453at2759"/>
<organism evidence="4">
    <name type="scientific">Rodentolepis nana</name>
    <name type="common">Dwarf tapeworm</name>
    <name type="synonym">Hymenolepis nana</name>
    <dbReference type="NCBI Taxonomy" id="102285"/>
    <lineage>
        <taxon>Eukaryota</taxon>
        <taxon>Metazoa</taxon>
        <taxon>Spiralia</taxon>
        <taxon>Lophotrochozoa</taxon>
        <taxon>Platyhelminthes</taxon>
        <taxon>Cestoda</taxon>
        <taxon>Eucestoda</taxon>
        <taxon>Cyclophyllidea</taxon>
        <taxon>Hymenolepididae</taxon>
        <taxon>Rodentolepis</taxon>
    </lineage>
</organism>
<sequence>MGRATKARPRTKTNGKDGGVHAIDKMTGAKSGPRVSKRRGGKKTTKKPGNRSDPKGKMFSEDQVVFEEKAKREKTTKPTSNLILINGENKNDSFNLRNEVFVRRRGGLVLSWTGLRVEIPQGAMIGPRNRLISAYLPPPIRAYACPWLGPNLRLGSEIHVVWSPVKLRKPVQIFIPFSHAAVLEMTTPEATKMAEEAYIEKVKAAREAVKEDAQDPNDTASPDATEQLYKGKLNEVLPFTNKAKGTPEVAKSANESPTTKGPQQAANRKPVEEIDKQKRERRRGNLERKSVNYTNVGVPLLDTRCVYVLQSKIGDDFWTIKKGVEIIQPTIHYSEWPNNMREKAYQAGRFSEDARFKSNPTSASSPVIKSSSAKKRTHRRNSTSNDIEQVMRLARDGVSSLEVTKKSAAFSGGVSFSVNDLNHFLVIVIGTPSETVAFGKDGGLLRSPILHPFFSARVPKLALKETLTSTFKAVQVRKDLMESIQHFDNQLTDINECSNIYELDLGNKPFERPVTLTLPLPQWYTKMMEGRQVSQQSTGVGGVEQAEESELQTGNMSLTTSQFHDRISKAVDIENRKESTQMNLNQETPFEERPKNLVLLYQRPFMKRHLVWRACSGDTNSDNMSTKRQNKTGPYRDVVITPMLRGDNMNSKNGWIHLLLGLKGAPWKDIPVTGPFTPRCLQVNTYQLGRFAMVCSNEASRIPSSRVAHLMSRMEALSVAPPGVLVPCLRADPTQLQLSIDCVPATKLISYLEEKLAVGFIPLIQSSASLSRRCSAVANSAYQRLIKLQAETQSTKAPVLTFGTSRYRLSGYDLLRVLLYNGLCIRVVVKGNVQLKTKGIFDCLTGLLEGKKALEDQQQTEARDEELEELEYLRSRAEAAMAVADFSTILTGKAQKKDSMEDRNVPGLEQFITAQETRFSFHDLITDTATVIDLEPLKESIEQRTIRTNRKYVFACY</sequence>
<evidence type="ECO:0000313" key="3">
    <source>
        <dbReference type="Proteomes" id="UP000278807"/>
    </source>
</evidence>
<feature type="compositionally biased region" description="Polar residues" evidence="1">
    <location>
        <begin position="253"/>
        <end position="266"/>
    </location>
</feature>
<reference evidence="4" key="1">
    <citation type="submission" date="2016-04" db="UniProtKB">
        <authorList>
            <consortium name="WormBaseParasite"/>
        </authorList>
    </citation>
    <scope>IDENTIFICATION</scope>
</reference>
<name>A0A0R3T2P1_RODNA</name>
<dbReference type="Proteomes" id="UP000278807">
    <property type="component" value="Unassembled WGS sequence"/>
</dbReference>
<feature type="region of interest" description="Disordered" evidence="1">
    <location>
        <begin position="1"/>
        <end position="62"/>
    </location>
</feature>
<feature type="compositionally biased region" description="Basic and acidic residues" evidence="1">
    <location>
        <begin position="269"/>
        <end position="288"/>
    </location>
</feature>
<feature type="compositionally biased region" description="Basic and acidic residues" evidence="1">
    <location>
        <begin position="14"/>
        <end position="24"/>
    </location>
</feature>
<evidence type="ECO:0000313" key="4">
    <source>
        <dbReference type="WBParaSite" id="HNAJ_0000122101-mRNA-1"/>
    </source>
</evidence>
<evidence type="ECO:0000256" key="1">
    <source>
        <dbReference type="SAM" id="MobiDB-lite"/>
    </source>
</evidence>
<feature type="compositionally biased region" description="Low complexity" evidence="1">
    <location>
        <begin position="362"/>
        <end position="371"/>
    </location>
</feature>
<dbReference type="Gene3D" id="2.60.220.30">
    <property type="match status" value="1"/>
</dbReference>
<feature type="region of interest" description="Disordered" evidence="1">
    <location>
        <begin position="240"/>
        <end position="288"/>
    </location>
</feature>
<dbReference type="EMBL" id="UZAE01000443">
    <property type="protein sequence ID" value="VDN97080.1"/>
    <property type="molecule type" value="Genomic_DNA"/>
</dbReference>
<keyword evidence="3" id="KW-1185">Reference proteome</keyword>
<feature type="compositionally biased region" description="Basic residues" evidence="1">
    <location>
        <begin position="372"/>
        <end position="381"/>
    </location>
</feature>
<proteinExistence type="predicted"/>
<feature type="region of interest" description="Disordered" evidence="1">
    <location>
        <begin position="355"/>
        <end position="386"/>
    </location>
</feature>
<accession>A0A0R3T2P1</accession>
<feature type="compositionally biased region" description="Basic and acidic residues" evidence="1">
    <location>
        <begin position="50"/>
        <end position="62"/>
    </location>
</feature>
<feature type="compositionally biased region" description="Basic residues" evidence="1">
    <location>
        <begin position="35"/>
        <end position="49"/>
    </location>
</feature>
<reference evidence="2 3" key="2">
    <citation type="submission" date="2018-11" db="EMBL/GenBank/DDBJ databases">
        <authorList>
            <consortium name="Pathogen Informatics"/>
        </authorList>
    </citation>
    <scope>NUCLEOTIDE SEQUENCE [LARGE SCALE GENOMIC DNA]</scope>
</reference>
<feature type="compositionally biased region" description="Basic residues" evidence="1">
    <location>
        <begin position="1"/>
        <end position="13"/>
    </location>
</feature>
<dbReference type="AlphaFoldDB" id="A0A0R3T2P1"/>